<feature type="compositionally biased region" description="Pro residues" evidence="1">
    <location>
        <begin position="190"/>
        <end position="199"/>
    </location>
</feature>
<dbReference type="PANTHER" id="PTHR47102:SF2">
    <property type="entry name" value="PROTEIN BNI1"/>
    <property type="match status" value="1"/>
</dbReference>
<organism evidence="3 4">
    <name type="scientific">[Emmonsia] crescens</name>
    <dbReference type="NCBI Taxonomy" id="73230"/>
    <lineage>
        <taxon>Eukaryota</taxon>
        <taxon>Fungi</taxon>
        <taxon>Dikarya</taxon>
        <taxon>Ascomycota</taxon>
        <taxon>Pezizomycotina</taxon>
        <taxon>Eurotiomycetes</taxon>
        <taxon>Eurotiomycetidae</taxon>
        <taxon>Onygenales</taxon>
        <taxon>Ajellomycetaceae</taxon>
        <taxon>Emergomyces</taxon>
    </lineage>
</organism>
<evidence type="ECO:0000256" key="1">
    <source>
        <dbReference type="SAM" id="MobiDB-lite"/>
    </source>
</evidence>
<proteinExistence type="predicted"/>
<dbReference type="PANTHER" id="PTHR47102">
    <property type="entry name" value="PROTEIN BNI1"/>
    <property type="match status" value="1"/>
</dbReference>
<dbReference type="GO" id="GO:0030036">
    <property type="term" value="P:actin cytoskeleton organization"/>
    <property type="evidence" value="ECO:0007669"/>
    <property type="project" value="InterPro"/>
</dbReference>
<dbReference type="GO" id="GO:0031267">
    <property type="term" value="F:small GTPase binding"/>
    <property type="evidence" value="ECO:0007669"/>
    <property type="project" value="InterPro"/>
</dbReference>
<dbReference type="OrthoDB" id="2155261at2759"/>
<dbReference type="InterPro" id="IPR010473">
    <property type="entry name" value="GTPase-bd"/>
</dbReference>
<dbReference type="Gene3D" id="1.25.10.10">
    <property type="entry name" value="Leucine-rich Repeat Variant"/>
    <property type="match status" value="1"/>
</dbReference>
<accession>A0A0G2HWR9</accession>
<dbReference type="SUPFAM" id="SSF48371">
    <property type="entry name" value="ARM repeat"/>
    <property type="match status" value="1"/>
</dbReference>
<feature type="compositionally biased region" description="Low complexity" evidence="1">
    <location>
        <begin position="457"/>
        <end position="470"/>
    </location>
</feature>
<dbReference type="InterPro" id="IPR051661">
    <property type="entry name" value="Actin_filament_regulator"/>
</dbReference>
<dbReference type="EMBL" id="LCZI01001062">
    <property type="protein sequence ID" value="KKZ62528.1"/>
    <property type="molecule type" value="Genomic_DNA"/>
</dbReference>
<feature type="domain" description="Formin GTPase-binding" evidence="2">
    <location>
        <begin position="340"/>
        <end position="614"/>
    </location>
</feature>
<feature type="compositionally biased region" description="Basic and acidic residues" evidence="1">
    <location>
        <begin position="155"/>
        <end position="170"/>
    </location>
</feature>
<feature type="compositionally biased region" description="Basic and acidic residues" evidence="1">
    <location>
        <begin position="309"/>
        <end position="318"/>
    </location>
</feature>
<evidence type="ECO:0000313" key="3">
    <source>
        <dbReference type="EMBL" id="KKZ62528.1"/>
    </source>
</evidence>
<gene>
    <name evidence="3" type="ORF">EMCG_03074</name>
</gene>
<name>A0A0G2HWR9_9EURO</name>
<dbReference type="AlphaFoldDB" id="A0A0G2HWR9"/>
<reference evidence="4" key="1">
    <citation type="journal article" date="2015" name="PLoS Genet.">
        <title>The dynamic genome and transcriptome of the human fungal pathogen Blastomyces and close relative Emmonsia.</title>
        <authorList>
            <person name="Munoz J.F."/>
            <person name="Gauthier G.M."/>
            <person name="Desjardins C.A."/>
            <person name="Gallo J.E."/>
            <person name="Holder J."/>
            <person name="Sullivan T.D."/>
            <person name="Marty A.J."/>
            <person name="Carmen J.C."/>
            <person name="Chen Z."/>
            <person name="Ding L."/>
            <person name="Gujja S."/>
            <person name="Magrini V."/>
            <person name="Misas E."/>
            <person name="Mitreva M."/>
            <person name="Priest M."/>
            <person name="Saif S."/>
            <person name="Whiston E.A."/>
            <person name="Young S."/>
            <person name="Zeng Q."/>
            <person name="Goldman W.E."/>
            <person name="Mardis E.R."/>
            <person name="Taylor J.W."/>
            <person name="McEwen J.G."/>
            <person name="Clay O.K."/>
            <person name="Klein B.S."/>
            <person name="Cuomo C.A."/>
        </authorList>
    </citation>
    <scope>NUCLEOTIDE SEQUENCE [LARGE SCALE GENOMIC DNA]</scope>
    <source>
        <strain evidence="4">UAMH 3008</strain>
    </source>
</reference>
<protein>
    <recommendedName>
        <fullName evidence="2">Formin GTPase-binding domain-containing protein</fullName>
    </recommendedName>
</protein>
<dbReference type="InterPro" id="IPR016024">
    <property type="entry name" value="ARM-type_fold"/>
</dbReference>
<dbReference type="SMART" id="SM01140">
    <property type="entry name" value="Drf_GBD"/>
    <property type="match status" value="1"/>
</dbReference>
<feature type="compositionally biased region" description="Low complexity" evidence="1">
    <location>
        <begin position="391"/>
        <end position="407"/>
    </location>
</feature>
<dbReference type="VEuPathDB" id="FungiDB:EMCG_03074"/>
<dbReference type="Pfam" id="PF06371">
    <property type="entry name" value="Drf_GBD"/>
    <property type="match status" value="1"/>
</dbReference>
<feature type="region of interest" description="Disordered" evidence="1">
    <location>
        <begin position="391"/>
        <end position="485"/>
    </location>
</feature>
<dbReference type="GO" id="GO:0003779">
    <property type="term" value="F:actin binding"/>
    <property type="evidence" value="ECO:0007669"/>
    <property type="project" value="InterPro"/>
</dbReference>
<evidence type="ECO:0000313" key="4">
    <source>
        <dbReference type="Proteomes" id="UP000034164"/>
    </source>
</evidence>
<dbReference type="Proteomes" id="UP000034164">
    <property type="component" value="Unassembled WGS sequence"/>
</dbReference>
<feature type="compositionally biased region" description="Basic and acidic residues" evidence="1">
    <location>
        <begin position="250"/>
        <end position="260"/>
    </location>
</feature>
<feature type="region of interest" description="Disordered" evidence="1">
    <location>
        <begin position="1"/>
        <end position="322"/>
    </location>
</feature>
<feature type="region of interest" description="Disordered" evidence="1">
    <location>
        <begin position="802"/>
        <end position="845"/>
    </location>
</feature>
<feature type="compositionally biased region" description="Polar residues" evidence="1">
    <location>
        <begin position="417"/>
        <end position="426"/>
    </location>
</feature>
<evidence type="ECO:0000259" key="2">
    <source>
        <dbReference type="SMART" id="SM01140"/>
    </source>
</evidence>
<dbReference type="InterPro" id="IPR011989">
    <property type="entry name" value="ARM-like"/>
</dbReference>
<comment type="caution">
    <text evidence="3">The sequence shown here is derived from an EMBL/GenBank/DDBJ whole genome shotgun (WGS) entry which is preliminary data.</text>
</comment>
<feature type="compositionally biased region" description="Polar residues" evidence="1">
    <location>
        <begin position="277"/>
        <end position="286"/>
    </location>
</feature>
<sequence length="845" mass="93476">MASTIQNSGIYVDEDSSQPRASGLRSIFPSKAHKRTHSAGGVLIGNTPQNKHASMPPPMLPFDHPHSRTQRPLFEISHNRDASNSPRPRNKSPEGASGIGLHKKTKSSVSLRSLMKDITTPSKTPPPESAAREKKAKKTKSSTSLSAIFRRSQRGRKEDASNKQQKDKENMNPPHSPGAEISPIWAHFGSPPPPPPPPQQQQQQQDQGGTRYLPQRGRTLDEEMSLYTPRGYSPSKQRNFHGYQLPSLTKRPDTKPRPKSDYISSSSSSIKGILASVQRSGASQEQPRQKGGDSRTANHVRRGSPTEYEMEKRREPSGKRGSRVLAAITAFNAKEKAVEPQKPLDSDGIEGAFEALLDSRNIPHNMRDKMRSLDTSIKADFIRKHHLDICSSTSSNSSQDKNTSSGSVDGGKGSNGKGSRTQSRNGPFSIPKADISSPKKNVENTAAHKRPKSVDISRPGSSKGLPGSSSMTGLAPQAQPDHTADPTDFVHYLREVQKPEIVEVGKLHKLRILLRNETVTWVDAFISHGGMDEVIELLYRILKVEWREDHEDALLHETLLCLKALCTTSLALRHLSSVESVLFPTLLHMLFDEEKKGPSEFTTRSIVLSLLFTHLSSASPDNLVPRAKTILAYMRDPTPPEDSQPLNFIASIYQPRPYRVWCKEVSNVTKEVFWIFLHHLNIVPVTRTTGENSEPYGKRYFPPPRPPVPAAPYVGGVEWDATNYIANHLDLMNGLLAALPTASERNTLRAELRASGLEKVMGASLRICKEKFYSSVHDSLRLWVAAAAEDGWDYKYVREGPPRGAMDSTPRSPTKVAPGSPKKRAGLVSDEPPKLDLTETTESWL</sequence>